<comment type="caution">
    <text evidence="2">The sequence shown here is derived from an EMBL/GenBank/DDBJ whole genome shotgun (WGS) entry which is preliminary data.</text>
</comment>
<reference evidence="3" key="1">
    <citation type="submission" date="2017-10" db="EMBL/GenBank/DDBJ databases">
        <title>Rapid genome shrinkage in a self-fertile nematode reveals novel sperm competition proteins.</title>
        <authorList>
            <person name="Yin D."/>
            <person name="Schwarz E.M."/>
            <person name="Thomas C.G."/>
            <person name="Felde R.L."/>
            <person name="Korf I.F."/>
            <person name="Cutter A.D."/>
            <person name="Schartner C.M."/>
            <person name="Ralston E.J."/>
            <person name="Meyer B.J."/>
            <person name="Haag E.S."/>
        </authorList>
    </citation>
    <scope>NUCLEOTIDE SEQUENCE [LARGE SCALE GENOMIC DNA]</scope>
    <source>
        <strain evidence="3">JU1422</strain>
    </source>
</reference>
<dbReference type="Proteomes" id="UP000230233">
    <property type="component" value="Unassembled WGS sequence"/>
</dbReference>
<dbReference type="STRING" id="1611254.A0A2G5SCU7"/>
<sequence>MSSLTQGGRSVHEFARQVKECSNMAYPAVEATRDSVALMTFLNGLRKDIRQDVRKMSPTTLADAIRIASTHEAIFTMEKNEENHQLINAVALLTDSVRQMNTWNDNDRHARRDYDRRSSSRDQSRDRESKTPYWKTKSYQPRRNQGHQDQRRRQNTERHNDDDYRRNSQQRRSPSRDPRHQEPQNRSSGGRRTGNNPRNNGPRYSTNFLFAAIVLSLICASSGREFFDCSHQVGGIFMTMPNTPNCSTTPKEAIETREVDLYVWLDQETSTTAWRCTKETYRR</sequence>
<feature type="compositionally biased region" description="Basic and acidic residues" evidence="1">
    <location>
        <begin position="174"/>
        <end position="183"/>
    </location>
</feature>
<proteinExistence type="predicted"/>
<feature type="compositionally biased region" description="Basic and acidic residues" evidence="1">
    <location>
        <begin position="146"/>
        <end position="166"/>
    </location>
</feature>
<accession>A0A2G5SCU7</accession>
<feature type="region of interest" description="Disordered" evidence="1">
    <location>
        <begin position="108"/>
        <end position="202"/>
    </location>
</feature>
<evidence type="ECO:0000313" key="3">
    <source>
        <dbReference type="Proteomes" id="UP000230233"/>
    </source>
</evidence>
<evidence type="ECO:0000313" key="2">
    <source>
        <dbReference type="EMBL" id="PIC12743.1"/>
    </source>
</evidence>
<feature type="compositionally biased region" description="Low complexity" evidence="1">
    <location>
        <begin position="185"/>
        <end position="202"/>
    </location>
</feature>
<feature type="compositionally biased region" description="Basic and acidic residues" evidence="1">
    <location>
        <begin position="108"/>
        <end position="130"/>
    </location>
</feature>
<dbReference type="AlphaFoldDB" id="A0A2G5SCU7"/>
<gene>
    <name evidence="2" type="ORF">B9Z55_028251</name>
</gene>
<protein>
    <submittedName>
        <fullName evidence="2">Uncharacterized protein</fullName>
    </submittedName>
</protein>
<dbReference type="EMBL" id="PDUG01000019">
    <property type="protein sequence ID" value="PIC12743.1"/>
    <property type="molecule type" value="Genomic_DNA"/>
</dbReference>
<name>A0A2G5SCU7_9PELO</name>
<keyword evidence="3" id="KW-1185">Reference proteome</keyword>
<evidence type="ECO:0000256" key="1">
    <source>
        <dbReference type="SAM" id="MobiDB-lite"/>
    </source>
</evidence>
<organism evidence="2 3">
    <name type="scientific">Caenorhabditis nigoni</name>
    <dbReference type="NCBI Taxonomy" id="1611254"/>
    <lineage>
        <taxon>Eukaryota</taxon>
        <taxon>Metazoa</taxon>
        <taxon>Ecdysozoa</taxon>
        <taxon>Nematoda</taxon>
        <taxon>Chromadorea</taxon>
        <taxon>Rhabditida</taxon>
        <taxon>Rhabditina</taxon>
        <taxon>Rhabditomorpha</taxon>
        <taxon>Rhabditoidea</taxon>
        <taxon>Rhabditidae</taxon>
        <taxon>Peloderinae</taxon>
        <taxon>Caenorhabditis</taxon>
    </lineage>
</organism>